<feature type="compositionally biased region" description="Basic and acidic residues" evidence="1">
    <location>
        <begin position="1"/>
        <end position="11"/>
    </location>
</feature>
<sequence>TIAVADVERLAAQEPAQDEQKREAG</sequence>
<accession>A0A0F9CXK5</accession>
<dbReference type="EMBL" id="LAZR01031357">
    <property type="protein sequence ID" value="KKL53984.1"/>
    <property type="molecule type" value="Genomic_DNA"/>
</dbReference>
<protein>
    <submittedName>
        <fullName evidence="2">Uncharacterized protein</fullName>
    </submittedName>
</protein>
<reference evidence="2" key="1">
    <citation type="journal article" date="2015" name="Nature">
        <title>Complex archaea that bridge the gap between prokaryotes and eukaryotes.</title>
        <authorList>
            <person name="Spang A."/>
            <person name="Saw J.H."/>
            <person name="Jorgensen S.L."/>
            <person name="Zaremba-Niedzwiedzka K."/>
            <person name="Martijn J."/>
            <person name="Lind A.E."/>
            <person name="van Eijk R."/>
            <person name="Schleper C."/>
            <person name="Guy L."/>
            <person name="Ettema T.J."/>
        </authorList>
    </citation>
    <scope>NUCLEOTIDE SEQUENCE</scope>
</reference>
<feature type="region of interest" description="Disordered" evidence="1">
    <location>
        <begin position="1"/>
        <end position="25"/>
    </location>
</feature>
<gene>
    <name evidence="2" type="ORF">LCGC14_2269930</name>
</gene>
<proteinExistence type="predicted"/>
<feature type="non-terminal residue" evidence="2">
    <location>
        <position position="1"/>
    </location>
</feature>
<name>A0A0F9CXK5_9ZZZZ</name>
<dbReference type="AlphaFoldDB" id="A0A0F9CXK5"/>
<evidence type="ECO:0000313" key="2">
    <source>
        <dbReference type="EMBL" id="KKL53984.1"/>
    </source>
</evidence>
<evidence type="ECO:0000256" key="1">
    <source>
        <dbReference type="SAM" id="MobiDB-lite"/>
    </source>
</evidence>
<comment type="caution">
    <text evidence="2">The sequence shown here is derived from an EMBL/GenBank/DDBJ whole genome shotgun (WGS) entry which is preliminary data.</text>
</comment>
<organism evidence="2">
    <name type="scientific">marine sediment metagenome</name>
    <dbReference type="NCBI Taxonomy" id="412755"/>
    <lineage>
        <taxon>unclassified sequences</taxon>
        <taxon>metagenomes</taxon>
        <taxon>ecological metagenomes</taxon>
    </lineage>
</organism>